<proteinExistence type="predicted"/>
<dbReference type="OrthoDB" id="6748615at2759"/>
<organism evidence="2 3">
    <name type="scientific">Callosobruchus maculatus</name>
    <name type="common">Southern cowpea weevil</name>
    <name type="synonym">Pulse bruchid</name>
    <dbReference type="NCBI Taxonomy" id="64391"/>
    <lineage>
        <taxon>Eukaryota</taxon>
        <taxon>Metazoa</taxon>
        <taxon>Ecdysozoa</taxon>
        <taxon>Arthropoda</taxon>
        <taxon>Hexapoda</taxon>
        <taxon>Insecta</taxon>
        <taxon>Pterygota</taxon>
        <taxon>Neoptera</taxon>
        <taxon>Endopterygota</taxon>
        <taxon>Coleoptera</taxon>
        <taxon>Polyphaga</taxon>
        <taxon>Cucujiformia</taxon>
        <taxon>Chrysomeloidea</taxon>
        <taxon>Chrysomelidae</taxon>
        <taxon>Bruchinae</taxon>
        <taxon>Bruchini</taxon>
        <taxon>Callosobruchus</taxon>
    </lineage>
</organism>
<dbReference type="AlphaFoldDB" id="A0A653BIE1"/>
<evidence type="ECO:0000256" key="1">
    <source>
        <dbReference type="SAM" id="SignalP"/>
    </source>
</evidence>
<name>A0A653BIE1_CALMS</name>
<gene>
    <name evidence="2" type="ORF">CALMAC_LOCUS1286</name>
</gene>
<sequence length="242" mass="26428">MISFRLTVVLCALVFGQSLASTIQSSTAVEGKEIDALVKIVDLLEKLGDKAIDIASKLVDYNIKNYDDLPNRIGKHINEVLQKIADHIIVYVDKVRKVVNKDASTVLQCAETSLKVAFLNSADDVQAALTCVQPDLKKVLVILPPVLEELNAVLKKVEGVTVGLKKCDGLPLKELACVADIAHKSLDAAKGLPKLVIDTYHNIKAALKDLYTNNKKCLHGVLDKVMKDVVKDLNEFGTCSRK</sequence>
<keyword evidence="3" id="KW-1185">Reference proteome</keyword>
<keyword evidence="1" id="KW-0732">Signal</keyword>
<dbReference type="EMBL" id="CAACVG010001498">
    <property type="protein sequence ID" value="VEN35366.1"/>
    <property type="molecule type" value="Genomic_DNA"/>
</dbReference>
<protein>
    <recommendedName>
        <fullName evidence="4">Protein TsetseEP domain-containing protein</fullName>
    </recommendedName>
</protein>
<dbReference type="Proteomes" id="UP000410492">
    <property type="component" value="Unassembled WGS sequence"/>
</dbReference>
<evidence type="ECO:0008006" key="4">
    <source>
        <dbReference type="Google" id="ProtNLM"/>
    </source>
</evidence>
<reference evidence="2 3" key="1">
    <citation type="submission" date="2019-01" db="EMBL/GenBank/DDBJ databases">
        <authorList>
            <person name="Sayadi A."/>
        </authorList>
    </citation>
    <scope>NUCLEOTIDE SEQUENCE [LARGE SCALE GENOMIC DNA]</scope>
</reference>
<evidence type="ECO:0000313" key="2">
    <source>
        <dbReference type="EMBL" id="VEN35366.1"/>
    </source>
</evidence>
<accession>A0A653BIE1</accession>
<evidence type="ECO:0000313" key="3">
    <source>
        <dbReference type="Proteomes" id="UP000410492"/>
    </source>
</evidence>
<feature type="chain" id="PRO_5024793363" description="Protein TsetseEP domain-containing protein" evidence="1">
    <location>
        <begin position="21"/>
        <end position="242"/>
    </location>
</feature>
<feature type="signal peptide" evidence="1">
    <location>
        <begin position="1"/>
        <end position="20"/>
    </location>
</feature>